<evidence type="ECO:0000313" key="4">
    <source>
        <dbReference type="EMBL" id="KAK3249210.1"/>
    </source>
</evidence>
<organism evidence="4 5">
    <name type="scientific">Cymbomonas tetramitiformis</name>
    <dbReference type="NCBI Taxonomy" id="36881"/>
    <lineage>
        <taxon>Eukaryota</taxon>
        <taxon>Viridiplantae</taxon>
        <taxon>Chlorophyta</taxon>
        <taxon>Pyramimonadophyceae</taxon>
        <taxon>Pyramimonadales</taxon>
        <taxon>Pyramimonadaceae</taxon>
        <taxon>Cymbomonas</taxon>
    </lineage>
</organism>
<comment type="caution">
    <text evidence="4">The sequence shown here is derived from an EMBL/GenBank/DDBJ whole genome shotgun (WGS) entry which is preliminary data.</text>
</comment>
<proteinExistence type="predicted"/>
<evidence type="ECO:0000256" key="1">
    <source>
        <dbReference type="SAM" id="MobiDB-lite"/>
    </source>
</evidence>
<dbReference type="InterPro" id="IPR057494">
    <property type="entry name" value="Rossman_Mical"/>
</dbReference>
<dbReference type="SUPFAM" id="SSF51905">
    <property type="entry name" value="FAD/NAD(P)-binding domain"/>
    <property type="match status" value="1"/>
</dbReference>
<feature type="domain" description="[F-actin]-monooxygenase MICAL1-3-like Rossman" evidence="3">
    <location>
        <begin position="256"/>
        <end position="381"/>
    </location>
</feature>
<feature type="compositionally biased region" description="Basic and acidic residues" evidence="1">
    <location>
        <begin position="645"/>
        <end position="661"/>
    </location>
</feature>
<feature type="compositionally biased region" description="Polar residues" evidence="1">
    <location>
        <begin position="721"/>
        <end position="732"/>
    </location>
</feature>
<dbReference type="Proteomes" id="UP001190700">
    <property type="component" value="Unassembled WGS sequence"/>
</dbReference>
<feature type="compositionally biased region" description="Low complexity" evidence="1">
    <location>
        <begin position="1114"/>
        <end position="1153"/>
    </location>
</feature>
<feature type="compositionally biased region" description="Polar residues" evidence="1">
    <location>
        <begin position="816"/>
        <end position="825"/>
    </location>
</feature>
<feature type="region of interest" description="Disordered" evidence="1">
    <location>
        <begin position="961"/>
        <end position="1047"/>
    </location>
</feature>
<feature type="compositionally biased region" description="Polar residues" evidence="1">
    <location>
        <begin position="1066"/>
        <end position="1082"/>
    </location>
</feature>
<feature type="compositionally biased region" description="Low complexity" evidence="1">
    <location>
        <begin position="740"/>
        <end position="755"/>
    </location>
</feature>
<feature type="region of interest" description="Disordered" evidence="1">
    <location>
        <begin position="525"/>
        <end position="580"/>
    </location>
</feature>
<dbReference type="InterPro" id="IPR002938">
    <property type="entry name" value="FAD-bd"/>
</dbReference>
<feature type="compositionally biased region" description="Polar residues" evidence="1">
    <location>
        <begin position="533"/>
        <end position="542"/>
    </location>
</feature>
<feature type="region of interest" description="Disordered" evidence="1">
    <location>
        <begin position="805"/>
        <end position="907"/>
    </location>
</feature>
<evidence type="ECO:0000313" key="5">
    <source>
        <dbReference type="Proteomes" id="UP001190700"/>
    </source>
</evidence>
<evidence type="ECO:0008006" key="6">
    <source>
        <dbReference type="Google" id="ProtNLM"/>
    </source>
</evidence>
<feature type="compositionally biased region" description="Polar residues" evidence="1">
    <location>
        <begin position="833"/>
        <end position="887"/>
    </location>
</feature>
<feature type="compositionally biased region" description="Pro residues" evidence="1">
    <location>
        <begin position="756"/>
        <end position="769"/>
    </location>
</feature>
<reference evidence="4 5" key="1">
    <citation type="journal article" date="2015" name="Genome Biol. Evol.">
        <title>Comparative Genomics of a Bacterivorous Green Alga Reveals Evolutionary Causalities and Consequences of Phago-Mixotrophic Mode of Nutrition.</title>
        <authorList>
            <person name="Burns J.A."/>
            <person name="Paasch A."/>
            <person name="Narechania A."/>
            <person name="Kim E."/>
        </authorList>
    </citation>
    <scope>NUCLEOTIDE SEQUENCE [LARGE SCALE GENOMIC DNA]</scope>
    <source>
        <strain evidence="4 5">PLY_AMNH</strain>
    </source>
</reference>
<protein>
    <recommendedName>
        <fullName evidence="6">FAD-binding domain-containing protein</fullName>
    </recommendedName>
</protein>
<feature type="region of interest" description="Disordered" evidence="1">
    <location>
        <begin position="717"/>
        <end position="776"/>
    </location>
</feature>
<dbReference type="Pfam" id="PF01494">
    <property type="entry name" value="FAD_binding_3"/>
    <property type="match status" value="1"/>
</dbReference>
<feature type="region of interest" description="Disordered" evidence="1">
    <location>
        <begin position="595"/>
        <end position="674"/>
    </location>
</feature>
<keyword evidence="5" id="KW-1185">Reference proteome</keyword>
<evidence type="ECO:0000259" key="3">
    <source>
        <dbReference type="Pfam" id="PF25413"/>
    </source>
</evidence>
<name>A0AAE0C8B3_9CHLO</name>
<feature type="region of interest" description="Disordered" evidence="1">
    <location>
        <begin position="1066"/>
        <end position="1236"/>
    </location>
</feature>
<dbReference type="Pfam" id="PF25413">
    <property type="entry name" value="Rossman_Mical"/>
    <property type="match status" value="1"/>
</dbReference>
<dbReference type="EMBL" id="LGRX02027530">
    <property type="protein sequence ID" value="KAK3249210.1"/>
    <property type="molecule type" value="Genomic_DNA"/>
</dbReference>
<dbReference type="GO" id="GO:0071949">
    <property type="term" value="F:FAD binding"/>
    <property type="evidence" value="ECO:0007669"/>
    <property type="project" value="InterPro"/>
</dbReference>
<feature type="domain" description="FAD-binding" evidence="2">
    <location>
        <begin position="80"/>
        <end position="114"/>
    </location>
</feature>
<evidence type="ECO:0000259" key="2">
    <source>
        <dbReference type="Pfam" id="PF01494"/>
    </source>
</evidence>
<accession>A0AAE0C8B3</accession>
<dbReference type="Gene3D" id="3.50.50.60">
    <property type="entry name" value="FAD/NAD(P)-binding domain"/>
    <property type="match status" value="1"/>
</dbReference>
<dbReference type="PRINTS" id="PR01217">
    <property type="entry name" value="PRICHEXTENSN"/>
</dbReference>
<feature type="compositionally biased region" description="Pro residues" evidence="1">
    <location>
        <begin position="978"/>
        <end position="996"/>
    </location>
</feature>
<sequence length="1390" mass="147718">MATLNPVEAAHAFFEEETPVGVMNKIRELREACGVDETGLKSYEGIKSKTQHHHRCKQLWDILDKKRASSEAYTSKVCEETNVLVVGAGPAGLRVAIDLLLMGANVVVVEKRPYLTRNNVLHLWQSTVSEGIELGLKFFYKKFCAGGMDHISIRRLQIILAKVFVILGGKLHLGVTFNGITPPSGPSSPPSSAGENPPAQWQAMLEYDGTHPELAGAPSPPLEELAFHVIIGADGEQSHVARVAEFETKTFQGPRALGITFNFQNLATPAESELREFAIVRYAAPEFFTGLQETHGLQLENCTYYRDETHYYVMAASKASLVDTGVLKENFPEIPRLLHKSNIDTAAFERAARGVAEACKLPPGHPFQLDRYGGPDWGIFDFTKKRSMVRPAKVFEHHGSRLLIAMVGDALIAPFWPEGTGSNRCFLGARDLAWMVHGYAQAARAGPQERQEAILRVLQNHEDAFKLLRETPSSLNTKAKPFNLCDPFTRYTRYPRDTAGQPLRAESRGAWVCPTAEQLHTLANKVTGEPSAPQESTQSQRMASEVVPAPKRQRTEALRDSGRPQCVTPIETGTSAAAGDWKMWENPLPVLEEANAQQGSPAAGQKRTRDEAPAAPGRSPLATLSAPNCPKAQSAVDAGSAKAEAPAKRSPSDSLERRPAGQERSVSAQRGSSGGRVAAATKLLASAASASFTTASNKCPTAASGVSAVCGKHQTALGSGPSKQGGTASSLKHTIPAPGATVSAKPPPTAAATPTKRPPTAAPLPPPSAHPHICYYPHQAPTASATPAAAQVPQLLPLPAPTHHSCCPHQAPKYRSCTTPASAQVPQLLPTKRPSTAAATTKRPSTAAATPTKRPSTAAATPTKRPSNAAATPTKRPSTAASASSKRPATKARTHASVAKVPSSSGYVSAATIKRRAALAAASAKRPTITPTVPAAPVESFAPTDAAAPVEISMPADTAAPVETSAPTDAAAPQHPWSLPPPTQQHPWSPPPPPDAAAPQPWSLTPHRRSSTRGVPPPPPGAAAPGSSAPPAAAAPVESSAPTDAAAPVESFAPTDAAAPVEMSMLTGTAPSNSTPVLTTAQKRAREPERSPIRTRSRAKKPSTTQVEPESRPRTTGGTRPGPTGRSGAVMSAAPRNSSRARRALSVAPSSRRSVGDGSAQKASDSVPRDLWQEGVFEPMEGMAEEGPHPGPPQRPLTRSRAKAISVASEMPRADKGGRSNAESSSDVTQKVGARKAVRAPPRRRLVFREKESELFARLGAAGEFLTNWVGDTNVEFYRRCRGGDEVFEARDGCSVCVGEPGEAAMEYGTLRSLMSVHGDMSFLLEKYEHVVDHEGHVKVYNPVHFPPQFAVLPLPFLRASVNILWPGEDAPMGYVSRNVKGDHLNSWVL</sequence>
<gene>
    <name evidence="4" type="ORF">CYMTET_41354</name>
</gene>
<feature type="compositionally biased region" description="Low complexity" evidence="1">
    <location>
        <begin position="1023"/>
        <end position="1042"/>
    </location>
</feature>
<feature type="compositionally biased region" description="Basic and acidic residues" evidence="1">
    <location>
        <begin position="553"/>
        <end position="562"/>
    </location>
</feature>
<dbReference type="InterPro" id="IPR036188">
    <property type="entry name" value="FAD/NAD-bd_sf"/>
</dbReference>